<comment type="caution">
    <text evidence="1">The sequence shown here is derived from an EMBL/GenBank/DDBJ whole genome shotgun (WGS) entry which is preliminary data.</text>
</comment>
<sequence length="58" mass="6909">MICLHCNNKSVEKIGMRRYYCSNCCHAFEEKVGEMILYILDKDEKYQKVYTIAKVKNL</sequence>
<reference evidence="1 2" key="1">
    <citation type="submission" date="2015-12" db="EMBL/GenBank/DDBJ databases">
        <title>Draft genome sequence of the thermoanaerobe Thermotalea metallivorans, an isolate from the runoff channel of the Great Artesian Basin, Australia.</title>
        <authorList>
            <person name="Patel B.K."/>
        </authorList>
    </citation>
    <scope>NUCLEOTIDE SEQUENCE [LARGE SCALE GENOMIC DNA]</scope>
    <source>
        <strain evidence="1 2">B2-1</strain>
    </source>
</reference>
<proteinExistence type="predicted"/>
<dbReference type="STRING" id="520762.AN619_29160"/>
<dbReference type="EMBL" id="LOEE01000078">
    <property type="protein sequence ID" value="KXG73751.1"/>
    <property type="molecule type" value="Genomic_DNA"/>
</dbReference>
<name>A0A140KZM6_9FIRM</name>
<protein>
    <recommendedName>
        <fullName evidence="3">InsA N-terminal domain-containing protein</fullName>
    </recommendedName>
</protein>
<dbReference type="AlphaFoldDB" id="A0A140KZM6"/>
<dbReference type="Proteomes" id="UP000070456">
    <property type="component" value="Unassembled WGS sequence"/>
</dbReference>
<evidence type="ECO:0000313" key="2">
    <source>
        <dbReference type="Proteomes" id="UP000070456"/>
    </source>
</evidence>
<organism evidence="1 2">
    <name type="scientific">Thermotalea metallivorans</name>
    <dbReference type="NCBI Taxonomy" id="520762"/>
    <lineage>
        <taxon>Bacteria</taxon>
        <taxon>Bacillati</taxon>
        <taxon>Bacillota</taxon>
        <taxon>Clostridia</taxon>
        <taxon>Peptostreptococcales</taxon>
        <taxon>Thermotaleaceae</taxon>
        <taxon>Thermotalea</taxon>
    </lineage>
</organism>
<keyword evidence="2" id="KW-1185">Reference proteome</keyword>
<evidence type="ECO:0000313" key="1">
    <source>
        <dbReference type="EMBL" id="KXG73751.1"/>
    </source>
</evidence>
<gene>
    <name evidence="1" type="ORF">AN619_29160</name>
</gene>
<accession>A0A140KZM6</accession>
<evidence type="ECO:0008006" key="3">
    <source>
        <dbReference type="Google" id="ProtNLM"/>
    </source>
</evidence>